<keyword evidence="3" id="KW-0809">Transit peptide</keyword>
<dbReference type="SUPFAM" id="SSF53335">
    <property type="entry name" value="S-adenosyl-L-methionine-dependent methyltransferases"/>
    <property type="match status" value="1"/>
</dbReference>
<evidence type="ECO:0000256" key="8">
    <source>
        <dbReference type="SAM" id="MobiDB-lite"/>
    </source>
</evidence>
<evidence type="ECO:0008006" key="11">
    <source>
        <dbReference type="Google" id="ProtNLM"/>
    </source>
</evidence>
<dbReference type="GO" id="GO:0003735">
    <property type="term" value="F:structural constituent of ribosome"/>
    <property type="evidence" value="ECO:0007669"/>
    <property type="project" value="TreeGrafter"/>
</dbReference>
<dbReference type="Proteomes" id="UP000054251">
    <property type="component" value="Unassembled WGS sequence"/>
</dbReference>
<evidence type="ECO:0000256" key="7">
    <source>
        <dbReference type="ARBA" id="ARBA00045681"/>
    </source>
</evidence>
<dbReference type="PIRSF" id="PIRSF007797">
    <property type="entry name" value="RSM22"/>
    <property type="match status" value="1"/>
</dbReference>
<dbReference type="OrthoDB" id="421327at2759"/>
<dbReference type="RefSeq" id="XP_015466527.1">
    <property type="nucleotide sequence ID" value="XM_015612632.1"/>
</dbReference>
<keyword evidence="4" id="KW-0408">Iron</keyword>
<dbReference type="GO" id="GO:0046872">
    <property type="term" value="F:metal ion binding"/>
    <property type="evidence" value="ECO:0007669"/>
    <property type="project" value="UniProtKB-KW"/>
</dbReference>
<dbReference type="InterPro" id="IPR015324">
    <property type="entry name" value="Ribosomal_Rsm22-like"/>
</dbReference>
<dbReference type="PANTHER" id="PTHR13184">
    <property type="entry name" value="37S RIBOSOMAL PROTEIN S22"/>
    <property type="match status" value="1"/>
</dbReference>
<protein>
    <recommendedName>
        <fullName evidence="11">37S ribosomal protein S22, mitochondrial</fullName>
    </recommendedName>
</protein>
<comment type="subcellular location">
    <subcellularLocation>
        <location evidence="1">Mitochondrion</location>
    </subcellularLocation>
</comment>
<name>A0A0V1PVV6_9ASCO</name>
<evidence type="ECO:0000313" key="10">
    <source>
        <dbReference type="Proteomes" id="UP000054251"/>
    </source>
</evidence>
<comment type="function">
    <text evidence="7">Mitochondrial ribosome (mitoribosome) assembly factor. Binds at the interface of the head and body domains of the mitochondrial small ribosomal subunit (mt-SSU), occluding the mRNA channel and preventing compaction of the head domain towards the body. Probable inactive methyltransferase: retains the characteristic folding and ability to bind S-adenosyl-L-methionine, but it probably lost its methyltransferase activity.</text>
</comment>
<keyword evidence="2" id="KW-0479">Metal-binding</keyword>
<evidence type="ECO:0000313" key="9">
    <source>
        <dbReference type="EMBL" id="KSA00425.1"/>
    </source>
</evidence>
<evidence type="ECO:0000256" key="2">
    <source>
        <dbReference type="ARBA" id="ARBA00022723"/>
    </source>
</evidence>
<evidence type="ECO:0000256" key="6">
    <source>
        <dbReference type="ARBA" id="ARBA00023128"/>
    </source>
</evidence>
<keyword evidence="6" id="KW-0496">Mitochondrion</keyword>
<evidence type="ECO:0000256" key="1">
    <source>
        <dbReference type="ARBA" id="ARBA00004173"/>
    </source>
</evidence>
<gene>
    <name evidence="9" type="ORF">AC631_03803</name>
</gene>
<comment type="caution">
    <text evidence="9">The sequence shown here is derived from an EMBL/GenBank/DDBJ whole genome shotgun (WGS) entry which is preliminary data.</text>
</comment>
<proteinExistence type="predicted"/>
<dbReference type="EMBL" id="LMYN01000088">
    <property type="protein sequence ID" value="KSA00425.1"/>
    <property type="molecule type" value="Genomic_DNA"/>
</dbReference>
<feature type="compositionally biased region" description="Basic and acidic residues" evidence="8">
    <location>
        <begin position="303"/>
        <end position="316"/>
    </location>
</feature>
<dbReference type="InterPro" id="IPR029063">
    <property type="entry name" value="SAM-dependent_MTases_sf"/>
</dbReference>
<dbReference type="InterPro" id="IPR016522">
    <property type="entry name" value="RSM22_mit_bud"/>
</dbReference>
<organism evidence="9 10">
    <name type="scientific">Debaryomyces fabryi</name>
    <dbReference type="NCBI Taxonomy" id="58627"/>
    <lineage>
        <taxon>Eukaryota</taxon>
        <taxon>Fungi</taxon>
        <taxon>Dikarya</taxon>
        <taxon>Ascomycota</taxon>
        <taxon>Saccharomycotina</taxon>
        <taxon>Pichiomycetes</taxon>
        <taxon>Debaryomycetaceae</taxon>
        <taxon>Debaryomyces</taxon>
    </lineage>
</organism>
<dbReference type="GeneID" id="26840812"/>
<keyword evidence="5" id="KW-0411">Iron-sulfur</keyword>
<feature type="compositionally biased region" description="Acidic residues" evidence="8">
    <location>
        <begin position="317"/>
        <end position="331"/>
    </location>
</feature>
<dbReference type="GO" id="GO:0006412">
    <property type="term" value="P:translation"/>
    <property type="evidence" value="ECO:0007669"/>
    <property type="project" value="InterPro"/>
</dbReference>
<dbReference type="GO" id="GO:0008168">
    <property type="term" value="F:methyltransferase activity"/>
    <property type="evidence" value="ECO:0007669"/>
    <property type="project" value="InterPro"/>
</dbReference>
<evidence type="ECO:0000256" key="3">
    <source>
        <dbReference type="ARBA" id="ARBA00022946"/>
    </source>
</evidence>
<reference evidence="9 10" key="1">
    <citation type="submission" date="2015-11" db="EMBL/GenBank/DDBJ databases">
        <title>The genome of Debaryomyces fabryi.</title>
        <authorList>
            <person name="Tafer H."/>
            <person name="Lopandic K."/>
        </authorList>
    </citation>
    <scope>NUCLEOTIDE SEQUENCE [LARGE SCALE GENOMIC DNA]</scope>
    <source>
        <strain evidence="9 10">CBS 789</strain>
    </source>
</reference>
<feature type="compositionally biased region" description="Acidic residues" evidence="8">
    <location>
        <begin position="288"/>
        <end position="301"/>
    </location>
</feature>
<dbReference type="PANTHER" id="PTHR13184:SF5">
    <property type="entry name" value="METHYLTRANSFERASE-LIKE PROTEIN 17, MITOCHONDRIAL"/>
    <property type="match status" value="1"/>
</dbReference>
<feature type="region of interest" description="Disordered" evidence="8">
    <location>
        <begin position="288"/>
        <end position="331"/>
    </location>
</feature>
<keyword evidence="10" id="KW-1185">Reference proteome</keyword>
<dbReference type="InterPro" id="IPR052571">
    <property type="entry name" value="Mt_RNA_Methyltransferase"/>
</dbReference>
<evidence type="ECO:0000256" key="5">
    <source>
        <dbReference type="ARBA" id="ARBA00023014"/>
    </source>
</evidence>
<dbReference type="Pfam" id="PF09243">
    <property type="entry name" value="Rsm22"/>
    <property type="match status" value="1"/>
</dbReference>
<dbReference type="AlphaFoldDB" id="A0A0V1PVV6"/>
<accession>A0A0V1PVV6</accession>
<dbReference type="GO" id="GO:0005763">
    <property type="term" value="C:mitochondrial small ribosomal subunit"/>
    <property type="evidence" value="ECO:0007669"/>
    <property type="project" value="TreeGrafter"/>
</dbReference>
<dbReference type="GO" id="GO:0051536">
    <property type="term" value="F:iron-sulfur cluster binding"/>
    <property type="evidence" value="ECO:0007669"/>
    <property type="project" value="UniProtKB-KW"/>
</dbReference>
<evidence type="ECO:0000256" key="4">
    <source>
        <dbReference type="ARBA" id="ARBA00023004"/>
    </source>
</evidence>
<sequence length="797" mass="91501">MIRGLSRRSTNFKLGRVGIPSHLVVRYKSTSKDHEKLKLDSSTYEFIKDDDFGSSVSSDASSLPFEMRRHGELFGQLVRSESLKKDNNLNEIDEDYVKRQNPEYEEQMYDSPFRNEDGSFIKGDTAEEARLHDLTLVGRSDRRVTILPYEIANCINNNILRLVYPDRLREKAAKIYQSLNKDQIQNAPETALDCDAHIAALFLQDYSHVHQVLLELQKRVGKDKFNPKSVLDIGYGPATGMVALNEIMGNDYIPDEKDAYIVGRNNFEMKKRAKIILSRQINENLTEEEEVEEEVTNDISEEQNVKEDGELRKEVESETQEMEENEGELEEEEYIGPVLTSDIKLKTKLRDSLPVTKKYDLIIVNQALLTREFNFPRDIDINIHMILKLLSPGGHLVLVERGNALGFETIARARQIMIRPESYETEIGKIPRPYIKGSKLKPQKLKKDDQLISEDDIKFEEELLAKYEREDEAFEQELNDRYGKPSEKDLKFEMEDSEDFEVIPVEEEPKLGTESVDFHLSIIAPCPHHGKCPLQLGDPKYYKIPSHKHRLNFCSFNKTVERPKYTMELKKGRRLSTAWDKSSEDGFGIDKLSKKTLQNLEGSGRPSGRNTESGSFSYLIAERALNDVETIKKIESDREYNTSNKLDLFDPTNWPRVIDNPTKIKNNVKLNVCAPSANIETWQVPKSLGKQIYHDARKADRGDLWALGKKSVIVKNQISDKAREKLEFLSKAHKKTFLKEQRKKKFKKIVSSSENAFEDDIVTFADSLATSLESSKKYKTKGKKAGFTVNPTDYDGK</sequence>